<dbReference type="GO" id="GO:0000166">
    <property type="term" value="F:nucleotide binding"/>
    <property type="evidence" value="ECO:0007669"/>
    <property type="project" value="UniProtKB-KW"/>
</dbReference>
<sequence>MDNSQLVAKLSQQIPAFSEFFDALRASGMTTWLVGGCVRDLLLGEECADIDVVSSTDPSDWARSWAQGRGYWFWLDQQRRQSRILLADGISFDFAPLRARTITSDLQARDYTINAIAIPINNPAYLFDPLNGIADLKNRHLKMCSTGSFSDDPLRILKGVRHAAVLNFTIEDQTIAAMTQQAQQLKQVAAERIREELLKIVAVRNISYALQMLSRTTVLPMLFGASKTSWSDKDYSANHQSLFDRLDDFCGQYQLAVSKELLQQRPLYQLATLLMAYTDAQPFYPDLRLSRAQQRLLIALGHDLPAAWLQQLRQVVSERQRALAVEQLGPYGMERVFYHGWCRGKLQQETVIALLMGYEQHRINGRIPDLIDGHVIAQYVGTENKIIGELLQQIKTLERAGRIRSIEDAHRWLQAHFGFDKN</sequence>
<dbReference type="InterPro" id="IPR043519">
    <property type="entry name" value="NT_sf"/>
</dbReference>
<dbReference type="Pfam" id="PF01743">
    <property type="entry name" value="PolyA_pol"/>
    <property type="match status" value="1"/>
</dbReference>
<dbReference type="SUPFAM" id="SSF81301">
    <property type="entry name" value="Nucleotidyltransferase"/>
    <property type="match status" value="1"/>
</dbReference>
<dbReference type="GO" id="GO:0016779">
    <property type="term" value="F:nucleotidyltransferase activity"/>
    <property type="evidence" value="ECO:0007669"/>
    <property type="project" value="UniProtKB-KW"/>
</dbReference>
<feature type="domain" description="Poly A polymerase head" evidence="12">
    <location>
        <begin position="32"/>
        <end position="141"/>
    </location>
</feature>
<dbReference type="GO" id="GO:0008033">
    <property type="term" value="P:tRNA processing"/>
    <property type="evidence" value="ECO:0007669"/>
    <property type="project" value="UniProtKB-KW"/>
</dbReference>
<evidence type="ECO:0000256" key="6">
    <source>
        <dbReference type="ARBA" id="ARBA00022695"/>
    </source>
</evidence>
<evidence type="ECO:0000256" key="5">
    <source>
        <dbReference type="ARBA" id="ARBA00022694"/>
    </source>
</evidence>
<keyword evidence="15" id="KW-1185">Reference proteome</keyword>
<dbReference type="Gene3D" id="3.30.460.10">
    <property type="entry name" value="Beta Polymerase, domain 2"/>
    <property type="match status" value="1"/>
</dbReference>
<dbReference type="EMBL" id="JACWUN010000001">
    <property type="protein sequence ID" value="MBD1399239.1"/>
    <property type="molecule type" value="Genomic_DNA"/>
</dbReference>
<comment type="caution">
    <text evidence="14">The sequence shown here is derived from an EMBL/GenBank/DDBJ whole genome shotgun (WGS) entry which is preliminary data.</text>
</comment>
<comment type="cofactor">
    <cofactor evidence="1">
        <name>Mg(2+)</name>
        <dbReference type="ChEBI" id="CHEBI:18420"/>
    </cofactor>
</comment>
<keyword evidence="4 11" id="KW-0808">Transferase</keyword>
<dbReference type="InterPro" id="IPR002646">
    <property type="entry name" value="PolA_pol_head_dom"/>
</dbReference>
<keyword evidence="8" id="KW-0547">Nucleotide-binding</keyword>
<dbReference type="SUPFAM" id="SSF81891">
    <property type="entry name" value="Poly A polymerase C-terminal region-like"/>
    <property type="match status" value="1"/>
</dbReference>
<evidence type="ECO:0000256" key="9">
    <source>
        <dbReference type="ARBA" id="ARBA00022842"/>
    </source>
</evidence>
<evidence type="ECO:0000256" key="8">
    <source>
        <dbReference type="ARBA" id="ARBA00022741"/>
    </source>
</evidence>
<evidence type="ECO:0000313" key="15">
    <source>
        <dbReference type="Proteomes" id="UP000632828"/>
    </source>
</evidence>
<dbReference type="CDD" id="cd05398">
    <property type="entry name" value="NT_ClassII-CCAase"/>
    <property type="match status" value="1"/>
</dbReference>
<evidence type="ECO:0000256" key="7">
    <source>
        <dbReference type="ARBA" id="ARBA00022723"/>
    </source>
</evidence>
<dbReference type="InterPro" id="IPR050124">
    <property type="entry name" value="tRNA_CCA-adding_enzyme"/>
</dbReference>
<dbReference type="Proteomes" id="UP000632828">
    <property type="component" value="Unassembled WGS sequence"/>
</dbReference>
<keyword evidence="3" id="KW-0820">tRNA-binding</keyword>
<comment type="similarity">
    <text evidence="2 11">Belongs to the tRNA nucleotidyltransferase/poly(A) polymerase family.</text>
</comment>
<reference evidence="14" key="1">
    <citation type="submission" date="2020-09" db="EMBL/GenBank/DDBJ databases">
        <title>Pelobacter alkaliphilus sp. nov., a novel anaerobic arsenate-reducing bacterium from terrestrial mud volcano.</title>
        <authorList>
            <person name="Khomyakova M.A."/>
            <person name="Merkel A.Y."/>
            <person name="Slobodkin A.I."/>
        </authorList>
    </citation>
    <scope>NUCLEOTIDE SEQUENCE</scope>
    <source>
        <strain evidence="14">M08fum</strain>
    </source>
</reference>
<evidence type="ECO:0000256" key="3">
    <source>
        <dbReference type="ARBA" id="ARBA00022555"/>
    </source>
</evidence>
<keyword evidence="10 11" id="KW-0694">RNA-binding</keyword>
<dbReference type="Gene3D" id="1.10.3090.10">
    <property type="entry name" value="cca-adding enzyme, domain 2"/>
    <property type="match status" value="1"/>
</dbReference>
<evidence type="ECO:0000313" key="14">
    <source>
        <dbReference type="EMBL" id="MBD1399239.1"/>
    </source>
</evidence>
<dbReference type="PANTHER" id="PTHR47545">
    <property type="entry name" value="MULTIFUNCTIONAL CCA PROTEIN"/>
    <property type="match status" value="1"/>
</dbReference>
<evidence type="ECO:0000256" key="4">
    <source>
        <dbReference type="ARBA" id="ARBA00022679"/>
    </source>
</evidence>
<dbReference type="PANTHER" id="PTHR47545:SF2">
    <property type="entry name" value="CC-ADDING TRNA NUCLEOTIDYLTRANSFERASE"/>
    <property type="match status" value="1"/>
</dbReference>
<evidence type="ECO:0000256" key="1">
    <source>
        <dbReference type="ARBA" id="ARBA00001946"/>
    </source>
</evidence>
<dbReference type="InterPro" id="IPR032828">
    <property type="entry name" value="PolyA_RNA-bd"/>
</dbReference>
<gene>
    <name evidence="14" type="ORF">ICT70_00975</name>
</gene>
<dbReference type="GO" id="GO:0000049">
    <property type="term" value="F:tRNA binding"/>
    <property type="evidence" value="ECO:0007669"/>
    <property type="project" value="UniProtKB-KW"/>
</dbReference>
<organism evidence="14 15">
    <name type="scientific">Pelovirga terrestris</name>
    <dbReference type="NCBI Taxonomy" id="2771352"/>
    <lineage>
        <taxon>Bacteria</taxon>
        <taxon>Pseudomonadati</taxon>
        <taxon>Thermodesulfobacteriota</taxon>
        <taxon>Desulfuromonadia</taxon>
        <taxon>Geobacterales</taxon>
        <taxon>Geobacteraceae</taxon>
        <taxon>Pelovirga</taxon>
    </lineage>
</organism>
<evidence type="ECO:0000259" key="13">
    <source>
        <dbReference type="Pfam" id="PF12627"/>
    </source>
</evidence>
<dbReference type="Pfam" id="PF12627">
    <property type="entry name" value="PolyA_pol_RNAbd"/>
    <property type="match status" value="1"/>
</dbReference>
<keyword evidence="6" id="KW-0548">Nucleotidyltransferase</keyword>
<feature type="domain" description="tRNA nucleotidyltransferase/poly(A) polymerase RNA and SrmB- binding" evidence="13">
    <location>
        <begin position="167"/>
        <end position="223"/>
    </location>
</feature>
<evidence type="ECO:0000256" key="11">
    <source>
        <dbReference type="RuleBase" id="RU003953"/>
    </source>
</evidence>
<dbReference type="GO" id="GO:0046872">
    <property type="term" value="F:metal ion binding"/>
    <property type="evidence" value="ECO:0007669"/>
    <property type="project" value="UniProtKB-KW"/>
</dbReference>
<keyword evidence="7" id="KW-0479">Metal-binding</keyword>
<keyword evidence="5" id="KW-0819">tRNA processing</keyword>
<evidence type="ECO:0000259" key="12">
    <source>
        <dbReference type="Pfam" id="PF01743"/>
    </source>
</evidence>
<name>A0A8J6UNC0_9BACT</name>
<proteinExistence type="inferred from homology"/>
<dbReference type="AlphaFoldDB" id="A0A8J6UNC0"/>
<accession>A0A8J6UNC0</accession>
<protein>
    <submittedName>
        <fullName evidence="14">CCA tRNA nucleotidyltransferase</fullName>
    </submittedName>
</protein>
<evidence type="ECO:0000256" key="10">
    <source>
        <dbReference type="ARBA" id="ARBA00022884"/>
    </source>
</evidence>
<dbReference type="RefSeq" id="WP_191153511.1">
    <property type="nucleotide sequence ID" value="NZ_JACWUN010000001.1"/>
</dbReference>
<evidence type="ECO:0000256" key="2">
    <source>
        <dbReference type="ARBA" id="ARBA00007265"/>
    </source>
</evidence>
<keyword evidence="9" id="KW-0460">Magnesium</keyword>